<dbReference type="InterPro" id="IPR051748">
    <property type="entry name" value="TNF_Ligand_Superfamily"/>
</dbReference>
<evidence type="ECO:0000256" key="2">
    <source>
        <dbReference type="ARBA" id="ARBA00008670"/>
    </source>
</evidence>
<comment type="subcellular location">
    <subcellularLocation>
        <location evidence="1">Secreted</location>
    </subcellularLocation>
</comment>
<feature type="domain" description="THD" evidence="9">
    <location>
        <begin position="211"/>
        <end position="313"/>
    </location>
</feature>
<keyword evidence="6" id="KW-0325">Glycoprotein</keyword>
<keyword evidence="8" id="KW-1133">Transmembrane helix</keyword>
<reference evidence="11" key="2">
    <citation type="submission" date="2025-08" db="UniProtKB">
        <authorList>
            <consortium name="RefSeq"/>
        </authorList>
    </citation>
    <scope>IDENTIFICATION</scope>
    <source>
        <strain evidence="11">S238N-H82</strain>
        <tissue evidence="11">Testes</tissue>
    </source>
</reference>
<evidence type="ECO:0000256" key="6">
    <source>
        <dbReference type="ARBA" id="ARBA00023180"/>
    </source>
</evidence>
<feature type="compositionally biased region" description="Low complexity" evidence="7">
    <location>
        <begin position="72"/>
        <end position="83"/>
    </location>
</feature>
<dbReference type="GO" id="GO:0005164">
    <property type="term" value="F:tumor necrosis factor receptor binding"/>
    <property type="evidence" value="ECO:0007669"/>
    <property type="project" value="InterPro"/>
</dbReference>
<dbReference type="InterPro" id="IPR006052">
    <property type="entry name" value="TNF_dom"/>
</dbReference>
<dbReference type="Pfam" id="PF00229">
    <property type="entry name" value="TNF"/>
    <property type="match status" value="1"/>
</dbReference>
<keyword evidence="10" id="KW-1185">Reference proteome</keyword>
<keyword evidence="8" id="KW-0472">Membrane</keyword>
<dbReference type="Gene3D" id="2.60.120.40">
    <property type="match status" value="1"/>
</dbReference>
<dbReference type="SUPFAM" id="SSF49842">
    <property type="entry name" value="TNF-like"/>
    <property type="match status" value="1"/>
</dbReference>
<dbReference type="OrthoDB" id="5947373at2759"/>
<dbReference type="PANTHER" id="PTHR15151:SF13">
    <property type="entry name" value="ECTODYSPLASIN-A"/>
    <property type="match status" value="1"/>
</dbReference>
<keyword evidence="4" id="KW-0964">Secreted</keyword>
<dbReference type="GO" id="GO:0043123">
    <property type="term" value="P:positive regulation of canonical NF-kappaB signal transduction"/>
    <property type="evidence" value="ECO:0000318"/>
    <property type="project" value="GO_Central"/>
</dbReference>
<evidence type="ECO:0000313" key="11">
    <source>
        <dbReference type="RefSeq" id="XP_035694923.1"/>
    </source>
</evidence>
<dbReference type="AlphaFoldDB" id="A0A9J7M5U3"/>
<keyword evidence="3" id="KW-0202">Cytokine</keyword>
<evidence type="ECO:0000256" key="8">
    <source>
        <dbReference type="SAM" id="Phobius"/>
    </source>
</evidence>
<name>A0A9J7M5U3_BRAFL</name>
<evidence type="ECO:0000259" key="9">
    <source>
        <dbReference type="Pfam" id="PF00229"/>
    </source>
</evidence>
<evidence type="ECO:0000313" key="10">
    <source>
        <dbReference type="Proteomes" id="UP000001554"/>
    </source>
</evidence>
<comment type="similarity">
    <text evidence="2">Belongs to the tumor necrosis factor family.</text>
</comment>
<dbReference type="KEGG" id="bfo:118428812"/>
<evidence type="ECO:0000256" key="4">
    <source>
        <dbReference type="ARBA" id="ARBA00022525"/>
    </source>
</evidence>
<dbReference type="PANTHER" id="PTHR15151">
    <property type="entry name" value="PROTEIN EIGER"/>
    <property type="match status" value="1"/>
</dbReference>
<keyword evidence="5" id="KW-1015">Disulfide bond</keyword>
<gene>
    <name evidence="11" type="primary">LOC118428812</name>
</gene>
<dbReference type="GO" id="GO:0005615">
    <property type="term" value="C:extracellular space"/>
    <property type="evidence" value="ECO:0000318"/>
    <property type="project" value="GO_Central"/>
</dbReference>
<evidence type="ECO:0000256" key="5">
    <source>
        <dbReference type="ARBA" id="ARBA00023157"/>
    </source>
</evidence>
<dbReference type="GeneID" id="118428812"/>
<feature type="transmembrane region" description="Helical" evidence="8">
    <location>
        <begin position="26"/>
        <end position="48"/>
    </location>
</feature>
<keyword evidence="8" id="KW-0812">Transmembrane</keyword>
<sequence length="324" mass="35403">MACMTAVCERGEKTCSGAHGTAISRWQLACVCLSVVAITLSLFTLFWMHKIVQDLGQNCGCEVRERADEGHSASVASISGSSGLQDVGTRDIEPDTDLVRRDADDEEDEAQSRIKRAKGNRDKRKFCKKVTNCMKNDTDTYGFFDALTVIGELRQNVTQEVQKLLTRSYIHRVRPDDVEMLGTFKDVQGGETVLSVKVAPGDIAERSGDEGTTTIQGGGLYLVYGQLTYNRQMKGKRLSYNGPMIVIYDKNGNSDRFLSCLQPYPVNTTGIPTSCFTAGVVPLQQGMRINLTASVMGEIYIDDDKTFLGAVKLAELPAVPSDGG</sequence>
<dbReference type="GO" id="GO:0006955">
    <property type="term" value="P:immune response"/>
    <property type="evidence" value="ECO:0000318"/>
    <property type="project" value="GO_Central"/>
</dbReference>
<evidence type="ECO:0000256" key="3">
    <source>
        <dbReference type="ARBA" id="ARBA00022514"/>
    </source>
</evidence>
<protein>
    <submittedName>
        <fullName evidence="11">Uncharacterized protein LOC118428812 isoform X1</fullName>
    </submittedName>
</protein>
<feature type="region of interest" description="Disordered" evidence="7">
    <location>
        <begin position="72"/>
        <end position="117"/>
    </location>
</feature>
<organism evidence="10 11">
    <name type="scientific">Branchiostoma floridae</name>
    <name type="common">Florida lancelet</name>
    <name type="synonym">Amphioxus</name>
    <dbReference type="NCBI Taxonomy" id="7739"/>
    <lineage>
        <taxon>Eukaryota</taxon>
        <taxon>Metazoa</taxon>
        <taxon>Chordata</taxon>
        <taxon>Cephalochordata</taxon>
        <taxon>Leptocardii</taxon>
        <taxon>Amphioxiformes</taxon>
        <taxon>Branchiostomatidae</taxon>
        <taxon>Branchiostoma</taxon>
    </lineage>
</organism>
<dbReference type="GO" id="GO:0042476">
    <property type="term" value="P:odontogenesis"/>
    <property type="evidence" value="ECO:0000318"/>
    <property type="project" value="GO_Central"/>
</dbReference>
<dbReference type="Proteomes" id="UP000001554">
    <property type="component" value="Chromosome 13"/>
</dbReference>
<proteinExistence type="inferred from homology"/>
<evidence type="ECO:0000256" key="1">
    <source>
        <dbReference type="ARBA" id="ARBA00004613"/>
    </source>
</evidence>
<dbReference type="RefSeq" id="XP_035694923.1">
    <property type="nucleotide sequence ID" value="XM_035839030.1"/>
</dbReference>
<dbReference type="GO" id="GO:0016020">
    <property type="term" value="C:membrane"/>
    <property type="evidence" value="ECO:0007669"/>
    <property type="project" value="InterPro"/>
</dbReference>
<reference evidence="10" key="1">
    <citation type="journal article" date="2020" name="Nat. Ecol. Evol.">
        <title>Deeply conserved synteny resolves early events in vertebrate evolution.</title>
        <authorList>
            <person name="Simakov O."/>
            <person name="Marletaz F."/>
            <person name="Yue J.X."/>
            <person name="O'Connell B."/>
            <person name="Jenkins J."/>
            <person name="Brandt A."/>
            <person name="Calef R."/>
            <person name="Tung C.H."/>
            <person name="Huang T.K."/>
            <person name="Schmutz J."/>
            <person name="Satoh N."/>
            <person name="Yu J.K."/>
            <person name="Putnam N.H."/>
            <person name="Green R.E."/>
            <person name="Rokhsar D.S."/>
        </authorList>
    </citation>
    <scope>NUCLEOTIDE SEQUENCE [LARGE SCALE GENOMIC DNA]</scope>
    <source>
        <strain evidence="10">S238N-H82</strain>
    </source>
</reference>
<evidence type="ECO:0000256" key="7">
    <source>
        <dbReference type="SAM" id="MobiDB-lite"/>
    </source>
</evidence>
<accession>A0A9J7M5U3</accession>
<feature type="compositionally biased region" description="Basic and acidic residues" evidence="7">
    <location>
        <begin position="88"/>
        <end position="103"/>
    </location>
</feature>
<dbReference type="GO" id="GO:0005125">
    <property type="term" value="F:cytokine activity"/>
    <property type="evidence" value="ECO:0000318"/>
    <property type="project" value="GO_Central"/>
</dbReference>
<dbReference type="InterPro" id="IPR008983">
    <property type="entry name" value="Tumour_necrosis_fac-like_dom"/>
</dbReference>